<protein>
    <submittedName>
        <fullName evidence="2">Uncharacterized protein</fullName>
    </submittedName>
</protein>
<sequence length="141" mass="16224">MRKKAVFLLFIFLLNSLVGLGCTLRQSFQDLPHHNDHEVVIHALHNSNHADHFLTEKNNHPVLQNEDEACCQNSTARFNSLAKETPQGNKVSFESPQNIFFPCNPLIVRFTSFLPAIKNSKKVSQWPPSWTMRIAIQRFQI</sequence>
<evidence type="ECO:0000313" key="3">
    <source>
        <dbReference type="Proteomes" id="UP000250557"/>
    </source>
</evidence>
<accession>A0A5C1I7Y7</accession>
<dbReference type="Proteomes" id="UP000251402">
    <property type="component" value="Chromosome"/>
</dbReference>
<reference evidence="2 3" key="1">
    <citation type="submission" date="2019-08" db="EMBL/GenBank/DDBJ databases">
        <title>Comparative genome analysis confer to the adaptation heavy metal polluted environment.</title>
        <authorList>
            <person name="Li Y."/>
        </authorList>
    </citation>
    <scope>NUCLEOTIDE SEQUENCE [LARGE SCALE GENOMIC DNA]</scope>
    <source>
        <strain evidence="2">P1</strain>
        <strain evidence="1 3">P2</strain>
    </source>
</reference>
<dbReference type="PROSITE" id="PS51257">
    <property type="entry name" value="PROKAR_LIPOPROTEIN"/>
    <property type="match status" value="1"/>
</dbReference>
<evidence type="ECO:0000313" key="4">
    <source>
        <dbReference type="Proteomes" id="UP000251402"/>
    </source>
</evidence>
<evidence type="ECO:0000313" key="1">
    <source>
        <dbReference type="EMBL" id="QEM06151.1"/>
    </source>
</evidence>
<dbReference type="RefSeq" id="WP_129567793.1">
    <property type="nucleotide sequence ID" value="NZ_CP043450.1"/>
</dbReference>
<organism evidence="2 4">
    <name type="scientific">Mucilaginibacter rubeus</name>
    <dbReference type="NCBI Taxonomy" id="2027860"/>
    <lineage>
        <taxon>Bacteria</taxon>
        <taxon>Pseudomonadati</taxon>
        <taxon>Bacteroidota</taxon>
        <taxon>Sphingobacteriia</taxon>
        <taxon>Sphingobacteriales</taxon>
        <taxon>Sphingobacteriaceae</taxon>
        <taxon>Mucilaginibacter</taxon>
    </lineage>
</organism>
<dbReference type="EMBL" id="CP043451">
    <property type="protein sequence ID" value="QEM06151.1"/>
    <property type="molecule type" value="Genomic_DNA"/>
</dbReference>
<dbReference type="KEGG" id="mrub:DEO27_027865"/>
<proteinExistence type="predicted"/>
<dbReference type="OrthoDB" id="657403at2"/>
<dbReference type="AlphaFoldDB" id="A0A5C1I7Y7"/>
<name>A0A5C1I7Y7_9SPHI</name>
<gene>
    <name evidence="2" type="ORF">DEO27_027865</name>
    <name evidence="1" type="ORF">DIU31_022510</name>
</gene>
<dbReference type="EMBL" id="CP043450">
    <property type="protein sequence ID" value="QEM13668.1"/>
    <property type="molecule type" value="Genomic_DNA"/>
</dbReference>
<keyword evidence="4" id="KW-1185">Reference proteome</keyword>
<evidence type="ECO:0000313" key="2">
    <source>
        <dbReference type="EMBL" id="QEM13668.1"/>
    </source>
</evidence>
<dbReference type="Proteomes" id="UP000250557">
    <property type="component" value="Chromosome"/>
</dbReference>